<gene>
    <name evidence="2" type="ORF">ODALV1_LOCUS936</name>
</gene>
<name>A0ABP1PK77_9HEXA</name>
<evidence type="ECO:0000256" key="1">
    <source>
        <dbReference type="SAM" id="SignalP"/>
    </source>
</evidence>
<keyword evidence="3" id="KW-1185">Reference proteome</keyword>
<evidence type="ECO:0000313" key="3">
    <source>
        <dbReference type="Proteomes" id="UP001642540"/>
    </source>
</evidence>
<dbReference type="Gene3D" id="2.60.20.10">
    <property type="entry name" value="Crystallins"/>
    <property type="match status" value="1"/>
</dbReference>
<dbReference type="EMBL" id="CAXLJM020000004">
    <property type="protein sequence ID" value="CAL8069790.1"/>
    <property type="molecule type" value="Genomic_DNA"/>
</dbReference>
<protein>
    <submittedName>
        <fullName evidence="2">Uncharacterized protein</fullName>
    </submittedName>
</protein>
<keyword evidence="1" id="KW-0732">Signal</keyword>
<sequence length="133" mass="14881">MLSSSGKSVQFLLILLILGIVCLRSSIGGKTSGRRLLKNKMTPEELRKPFVLLYEHESFRGKEYVQFVTKACSNLPTEYKDWASSVDTHRSCASVCTTENCAGPCYNVYSNQGLSKLRLIGFNDKIKSIKSCF</sequence>
<dbReference type="InterPro" id="IPR011024">
    <property type="entry name" value="G_crystallin-like"/>
</dbReference>
<reference evidence="2 3" key="1">
    <citation type="submission" date="2024-08" db="EMBL/GenBank/DDBJ databases">
        <authorList>
            <person name="Cucini C."/>
            <person name="Frati F."/>
        </authorList>
    </citation>
    <scope>NUCLEOTIDE SEQUENCE [LARGE SCALE GENOMIC DNA]</scope>
</reference>
<feature type="signal peptide" evidence="1">
    <location>
        <begin position="1"/>
        <end position="28"/>
    </location>
</feature>
<evidence type="ECO:0000313" key="2">
    <source>
        <dbReference type="EMBL" id="CAL8069790.1"/>
    </source>
</evidence>
<dbReference type="Proteomes" id="UP001642540">
    <property type="component" value="Unassembled WGS sequence"/>
</dbReference>
<proteinExistence type="predicted"/>
<organism evidence="2 3">
    <name type="scientific">Orchesella dallaii</name>
    <dbReference type="NCBI Taxonomy" id="48710"/>
    <lineage>
        <taxon>Eukaryota</taxon>
        <taxon>Metazoa</taxon>
        <taxon>Ecdysozoa</taxon>
        <taxon>Arthropoda</taxon>
        <taxon>Hexapoda</taxon>
        <taxon>Collembola</taxon>
        <taxon>Entomobryomorpha</taxon>
        <taxon>Entomobryoidea</taxon>
        <taxon>Orchesellidae</taxon>
        <taxon>Orchesellinae</taxon>
        <taxon>Orchesella</taxon>
    </lineage>
</organism>
<accession>A0ABP1PK77</accession>
<feature type="chain" id="PRO_5045863603" evidence="1">
    <location>
        <begin position="29"/>
        <end position="133"/>
    </location>
</feature>
<dbReference type="SUPFAM" id="SSF49695">
    <property type="entry name" value="gamma-Crystallin-like"/>
    <property type="match status" value="1"/>
</dbReference>
<comment type="caution">
    <text evidence="2">The sequence shown here is derived from an EMBL/GenBank/DDBJ whole genome shotgun (WGS) entry which is preliminary data.</text>
</comment>